<feature type="transmembrane region" description="Helical" evidence="6">
    <location>
        <begin position="278"/>
        <end position="303"/>
    </location>
</feature>
<evidence type="ECO:0000256" key="3">
    <source>
        <dbReference type="ARBA" id="ARBA00022692"/>
    </source>
</evidence>
<comment type="subcellular location">
    <subcellularLocation>
        <location evidence="1">Cell membrane</location>
        <topology evidence="1">Multi-pass membrane protein</topology>
    </subcellularLocation>
</comment>
<gene>
    <name evidence="8" type="ORF">DFR60_10454</name>
</gene>
<dbReference type="Pfam" id="PF07690">
    <property type="entry name" value="MFS_1"/>
    <property type="match status" value="1"/>
</dbReference>
<feature type="transmembrane region" description="Helical" evidence="6">
    <location>
        <begin position="401"/>
        <end position="424"/>
    </location>
</feature>
<feature type="transmembrane region" description="Helical" evidence="6">
    <location>
        <begin position="83"/>
        <end position="102"/>
    </location>
</feature>
<dbReference type="SUPFAM" id="SSF103473">
    <property type="entry name" value="MFS general substrate transporter"/>
    <property type="match status" value="1"/>
</dbReference>
<comment type="caution">
    <text evidence="8">The sequence shown here is derived from an EMBL/GenBank/DDBJ whole genome shotgun (WGS) entry which is preliminary data.</text>
</comment>
<keyword evidence="4 6" id="KW-1133">Transmembrane helix</keyword>
<feature type="transmembrane region" description="Helical" evidence="6">
    <location>
        <begin position="171"/>
        <end position="191"/>
    </location>
</feature>
<keyword evidence="3 6" id="KW-0812">Transmembrane</keyword>
<evidence type="ECO:0000256" key="1">
    <source>
        <dbReference type="ARBA" id="ARBA00004651"/>
    </source>
</evidence>
<dbReference type="Proteomes" id="UP000248057">
    <property type="component" value="Unassembled WGS sequence"/>
</dbReference>
<dbReference type="InterPro" id="IPR011701">
    <property type="entry name" value="MFS"/>
</dbReference>
<name>A0A2V3YBC8_9FIRM</name>
<feature type="domain" description="Major facilitator superfamily (MFS) profile" evidence="7">
    <location>
        <begin position="17"/>
        <end position="427"/>
    </location>
</feature>
<organism evidence="8 9">
    <name type="scientific">Hungatella effluvii</name>
    <dbReference type="NCBI Taxonomy" id="1096246"/>
    <lineage>
        <taxon>Bacteria</taxon>
        <taxon>Bacillati</taxon>
        <taxon>Bacillota</taxon>
        <taxon>Clostridia</taxon>
        <taxon>Lachnospirales</taxon>
        <taxon>Lachnospiraceae</taxon>
        <taxon>Hungatella</taxon>
    </lineage>
</organism>
<evidence type="ECO:0000259" key="7">
    <source>
        <dbReference type="PROSITE" id="PS50850"/>
    </source>
</evidence>
<dbReference type="Gene3D" id="1.20.1250.20">
    <property type="entry name" value="MFS general substrate transporter like domains"/>
    <property type="match status" value="2"/>
</dbReference>
<feature type="transmembrane region" description="Helical" evidence="6">
    <location>
        <begin position="108"/>
        <end position="129"/>
    </location>
</feature>
<dbReference type="InterPro" id="IPR020846">
    <property type="entry name" value="MFS_dom"/>
</dbReference>
<dbReference type="InterPro" id="IPR036259">
    <property type="entry name" value="MFS_trans_sf"/>
</dbReference>
<evidence type="ECO:0000313" key="9">
    <source>
        <dbReference type="Proteomes" id="UP000248057"/>
    </source>
</evidence>
<dbReference type="RefSeq" id="WP_110322580.1">
    <property type="nucleotide sequence ID" value="NZ_QJKD01000004.1"/>
</dbReference>
<feature type="transmembrane region" description="Helical" evidence="6">
    <location>
        <begin position="12"/>
        <end position="30"/>
    </location>
</feature>
<feature type="transmembrane region" description="Helical" evidence="6">
    <location>
        <begin position="338"/>
        <end position="362"/>
    </location>
</feature>
<evidence type="ECO:0000256" key="2">
    <source>
        <dbReference type="ARBA" id="ARBA00022448"/>
    </source>
</evidence>
<keyword evidence="9" id="KW-1185">Reference proteome</keyword>
<feature type="transmembrane region" description="Helical" evidence="6">
    <location>
        <begin position="239"/>
        <end position="258"/>
    </location>
</feature>
<keyword evidence="2" id="KW-0813">Transport</keyword>
<dbReference type="GeneID" id="86061083"/>
<reference evidence="8 9" key="1">
    <citation type="submission" date="2018-05" db="EMBL/GenBank/DDBJ databases">
        <title>Genomic Encyclopedia of Type Strains, Phase IV (KMG-IV): sequencing the most valuable type-strain genomes for metagenomic binning, comparative biology and taxonomic classification.</title>
        <authorList>
            <person name="Goeker M."/>
        </authorList>
    </citation>
    <scope>NUCLEOTIDE SEQUENCE [LARGE SCALE GENOMIC DNA]</scope>
    <source>
        <strain evidence="8 9">DSM 24995</strain>
    </source>
</reference>
<dbReference type="PROSITE" id="PS50850">
    <property type="entry name" value="MFS"/>
    <property type="match status" value="1"/>
</dbReference>
<protein>
    <submittedName>
        <fullName evidence="8">OPA family glycerol-3-phosphate transporter-like MFS transporter</fullName>
    </submittedName>
</protein>
<evidence type="ECO:0000313" key="8">
    <source>
        <dbReference type="EMBL" id="PXX54230.1"/>
    </source>
</evidence>
<dbReference type="PANTHER" id="PTHR43826">
    <property type="entry name" value="GLUCOSE-6-PHOSPHATE EXCHANGER SLC37A4"/>
    <property type="match status" value="1"/>
</dbReference>
<feature type="transmembrane region" description="Helical" evidence="6">
    <location>
        <begin position="141"/>
        <end position="165"/>
    </location>
</feature>
<evidence type="ECO:0000256" key="5">
    <source>
        <dbReference type="ARBA" id="ARBA00023136"/>
    </source>
</evidence>
<evidence type="ECO:0000256" key="4">
    <source>
        <dbReference type="ARBA" id="ARBA00022989"/>
    </source>
</evidence>
<dbReference type="AlphaFoldDB" id="A0A2V3YBC8"/>
<dbReference type="EMBL" id="QJKD01000004">
    <property type="protein sequence ID" value="PXX54230.1"/>
    <property type="molecule type" value="Genomic_DNA"/>
</dbReference>
<accession>A0A2V3YBC8</accession>
<dbReference type="GO" id="GO:0061513">
    <property type="term" value="F:glucose 6-phosphate:phosphate antiporter activity"/>
    <property type="evidence" value="ECO:0007669"/>
    <property type="project" value="TreeGrafter"/>
</dbReference>
<dbReference type="PANTHER" id="PTHR43826:SF3">
    <property type="entry name" value="GLUCOSE-6-PHOSPHATE EXCHANGER SLC37A4"/>
    <property type="match status" value="1"/>
</dbReference>
<feature type="transmembrane region" description="Helical" evidence="6">
    <location>
        <begin position="374"/>
        <end position="395"/>
    </location>
</feature>
<proteinExistence type="predicted"/>
<dbReference type="GO" id="GO:0035435">
    <property type="term" value="P:phosphate ion transmembrane transport"/>
    <property type="evidence" value="ECO:0007669"/>
    <property type="project" value="TreeGrafter"/>
</dbReference>
<evidence type="ECO:0000256" key="6">
    <source>
        <dbReference type="SAM" id="Phobius"/>
    </source>
</evidence>
<dbReference type="GO" id="GO:0005886">
    <property type="term" value="C:plasma membrane"/>
    <property type="evidence" value="ECO:0007669"/>
    <property type="project" value="UniProtKB-SubCell"/>
</dbReference>
<sequence length="459" mass="50471">MQKKLNRIYDGHMQALLFWMCWLVYFASYIGRLNYSSAMPAMIGGSVITASQAGFISMVYFFAYGAGQFLNGMLADRLHPGKMIFAGLFASGLLNLAMGFLSGFGMMALFWCVNGYTQAMIWPPIMRIFAKMMTEERKVKYCVHITSTMAVGTLASYLLSAAMIAAAGWRFVFYAAAVCMCGAALVFWRGFAKVEAYSAKHGAAEAYGGVVESGNVVEYEKTTEQGKAADTGSMPFGRLLTASGLLFLLIPVVVHGVLKDGVTSWVPTYISETFMASPTLSILVTTMLPIINLTGAYAAQFMYRRFFQKQEVKTASFFFLIATGALILLWRFSAVNMFLTAGLLSVITASMMAVNTLFVNLLPLRFEKEGRVSTVSGFLNAMAYLGCAISTYGIGVLVQHAGWQVTIFGWLAITAAAMAVCFALRNRVFTVKLTQRCTRVKEEAIHEQMDLSDKRVQPR</sequence>
<dbReference type="InterPro" id="IPR051337">
    <property type="entry name" value="OPA_Antiporter"/>
</dbReference>
<feature type="transmembrane region" description="Helical" evidence="6">
    <location>
        <begin position="42"/>
        <end position="63"/>
    </location>
</feature>
<feature type="transmembrane region" description="Helical" evidence="6">
    <location>
        <begin position="315"/>
        <end position="332"/>
    </location>
</feature>
<dbReference type="InterPro" id="IPR000849">
    <property type="entry name" value="Sugar_P_transporter"/>
</dbReference>
<keyword evidence="5 6" id="KW-0472">Membrane</keyword>
<dbReference type="PIRSF" id="PIRSF002808">
    <property type="entry name" value="Hexose_phosphate_transp"/>
    <property type="match status" value="1"/>
</dbReference>